<keyword evidence="1" id="KW-0812">Transmembrane</keyword>
<sequence>MADLSFTGTVSGLNHARICGRLRKRHQPWLMRWGVLVCVGVYIVLLILLVLIANLTGMRLPSWSSYLPLAGLFAVLIGLVRWRRRHVWDSIRDAPIRSAPQQFDLTPEGLHIRGDLIESLIRWPAVLDVIEDPEGLLLLTGQMEYIVIPTPAFADPDALRAAKAACEDWIKATRAPI</sequence>
<gene>
    <name evidence="3" type="ORF">ANTHELSMS3_04069</name>
</gene>
<protein>
    <submittedName>
        <fullName evidence="3">YcxB-like protein</fullName>
    </submittedName>
</protein>
<dbReference type="KEGG" id="aht:ANTHELSMS3_04069"/>
<name>A0A222E930_9RHOB</name>
<accession>A0A222E930</accession>
<dbReference type="Pfam" id="PF14317">
    <property type="entry name" value="YcxB"/>
    <property type="match status" value="1"/>
</dbReference>
<evidence type="ECO:0000259" key="2">
    <source>
        <dbReference type="Pfam" id="PF14317"/>
    </source>
</evidence>
<dbReference type="AlphaFoldDB" id="A0A222E930"/>
<keyword evidence="4" id="KW-1185">Reference proteome</keyword>
<feature type="domain" description="YcxB-like C-terminal" evidence="2">
    <location>
        <begin position="105"/>
        <end position="161"/>
    </location>
</feature>
<feature type="transmembrane region" description="Helical" evidence="1">
    <location>
        <begin position="65"/>
        <end position="82"/>
    </location>
</feature>
<evidence type="ECO:0000313" key="3">
    <source>
        <dbReference type="EMBL" id="ASP22676.1"/>
    </source>
</evidence>
<dbReference type="EMBL" id="CP022540">
    <property type="protein sequence ID" value="ASP22676.1"/>
    <property type="molecule type" value="Genomic_DNA"/>
</dbReference>
<keyword evidence="1" id="KW-0472">Membrane</keyword>
<reference evidence="3 4" key="1">
    <citation type="submission" date="2017-07" db="EMBL/GenBank/DDBJ databases">
        <title>Genome Sequence of Antarctobacter heliothermus Strain SMS3 Isolated from a culture of the Diatom Skeletonema marinoi.</title>
        <authorList>
            <person name="Topel M."/>
            <person name="Pinder M.I.M."/>
            <person name="Johansson O.N."/>
            <person name="Kourtchenko O."/>
            <person name="Godhe A."/>
            <person name="Clarke A.K."/>
        </authorList>
    </citation>
    <scope>NUCLEOTIDE SEQUENCE [LARGE SCALE GENOMIC DNA]</scope>
    <source>
        <strain evidence="3 4">SMS3</strain>
    </source>
</reference>
<dbReference type="Proteomes" id="UP000203589">
    <property type="component" value="Chromosome"/>
</dbReference>
<evidence type="ECO:0000256" key="1">
    <source>
        <dbReference type="SAM" id="Phobius"/>
    </source>
</evidence>
<feature type="transmembrane region" description="Helical" evidence="1">
    <location>
        <begin position="30"/>
        <end position="53"/>
    </location>
</feature>
<dbReference type="RefSeq" id="WP_094036399.1">
    <property type="nucleotide sequence ID" value="NZ_CP022540.1"/>
</dbReference>
<dbReference type="OrthoDB" id="7847463at2"/>
<evidence type="ECO:0000313" key="4">
    <source>
        <dbReference type="Proteomes" id="UP000203589"/>
    </source>
</evidence>
<proteinExistence type="predicted"/>
<keyword evidence="1" id="KW-1133">Transmembrane helix</keyword>
<organism evidence="3 4">
    <name type="scientific">Antarctobacter heliothermus</name>
    <dbReference type="NCBI Taxonomy" id="74033"/>
    <lineage>
        <taxon>Bacteria</taxon>
        <taxon>Pseudomonadati</taxon>
        <taxon>Pseudomonadota</taxon>
        <taxon>Alphaproteobacteria</taxon>
        <taxon>Rhodobacterales</taxon>
        <taxon>Roseobacteraceae</taxon>
        <taxon>Antarctobacter</taxon>
    </lineage>
</organism>
<dbReference type="InterPro" id="IPR025588">
    <property type="entry name" value="YcxB-like_C"/>
</dbReference>